<dbReference type="RefSeq" id="WP_377538795.1">
    <property type="nucleotide sequence ID" value="NZ_JBHSQQ010000440.1"/>
</dbReference>
<dbReference type="SUPFAM" id="SSF54593">
    <property type="entry name" value="Glyoxalase/Bleomycin resistance protein/Dihydroxybiphenyl dioxygenase"/>
    <property type="match status" value="1"/>
</dbReference>
<accession>A0ABW1HYX2</accession>
<keyword evidence="2" id="KW-1185">Reference proteome</keyword>
<evidence type="ECO:0008006" key="3">
    <source>
        <dbReference type="Google" id="ProtNLM"/>
    </source>
</evidence>
<comment type="caution">
    <text evidence="1">The sequence shown here is derived from an EMBL/GenBank/DDBJ whole genome shotgun (WGS) entry which is preliminary data.</text>
</comment>
<sequence length="83" mass="8287">MNASPAPALPGGVTLAAANLDAARAFDADLLGWTYAARAGPHPARAGATAAYAGGTPTTELEQAAAPARWWTVLAAGDDEAVR</sequence>
<evidence type="ECO:0000313" key="1">
    <source>
        <dbReference type="EMBL" id="MFC5945960.1"/>
    </source>
</evidence>
<gene>
    <name evidence="1" type="ORF">ACFPZ4_31435</name>
</gene>
<evidence type="ECO:0000313" key="2">
    <source>
        <dbReference type="Proteomes" id="UP001596207"/>
    </source>
</evidence>
<reference evidence="2" key="1">
    <citation type="journal article" date="2019" name="Int. J. Syst. Evol. Microbiol.">
        <title>The Global Catalogue of Microorganisms (GCM) 10K type strain sequencing project: providing services to taxonomists for standard genome sequencing and annotation.</title>
        <authorList>
            <consortium name="The Broad Institute Genomics Platform"/>
            <consortium name="The Broad Institute Genome Sequencing Center for Infectious Disease"/>
            <person name="Wu L."/>
            <person name="Ma J."/>
        </authorList>
    </citation>
    <scope>NUCLEOTIDE SEQUENCE [LARGE SCALE GENOMIC DNA]</scope>
    <source>
        <strain evidence="2">CGMCC 4.7173</strain>
    </source>
</reference>
<protein>
    <recommendedName>
        <fullName evidence="3">Glyoxalase-like domain-containing protein</fullName>
    </recommendedName>
</protein>
<dbReference type="Proteomes" id="UP001596207">
    <property type="component" value="Unassembled WGS sequence"/>
</dbReference>
<name>A0ABW1HYX2_9ACTN</name>
<feature type="non-terminal residue" evidence="1">
    <location>
        <position position="83"/>
    </location>
</feature>
<dbReference type="EMBL" id="JBHSQQ010000440">
    <property type="protein sequence ID" value="MFC5945960.1"/>
    <property type="molecule type" value="Genomic_DNA"/>
</dbReference>
<dbReference type="InterPro" id="IPR029068">
    <property type="entry name" value="Glyas_Bleomycin-R_OHBP_Dase"/>
</dbReference>
<organism evidence="1 2">
    <name type="scientific">Micromonospora harpali</name>
    <dbReference type="NCBI Taxonomy" id="1490225"/>
    <lineage>
        <taxon>Bacteria</taxon>
        <taxon>Bacillati</taxon>
        <taxon>Actinomycetota</taxon>
        <taxon>Actinomycetes</taxon>
        <taxon>Micromonosporales</taxon>
        <taxon>Micromonosporaceae</taxon>
        <taxon>Micromonospora</taxon>
    </lineage>
</organism>
<proteinExistence type="predicted"/>